<evidence type="ECO:0008006" key="3">
    <source>
        <dbReference type="Google" id="ProtNLM"/>
    </source>
</evidence>
<comment type="caution">
    <text evidence="1">The sequence shown here is derived from an EMBL/GenBank/DDBJ whole genome shotgun (WGS) entry which is preliminary data.</text>
</comment>
<proteinExistence type="predicted"/>
<reference evidence="2" key="1">
    <citation type="journal article" date="2019" name="Int. J. Syst. Evol. Microbiol.">
        <title>The Global Catalogue of Microorganisms (GCM) 10K type strain sequencing project: providing services to taxonomists for standard genome sequencing and annotation.</title>
        <authorList>
            <consortium name="The Broad Institute Genomics Platform"/>
            <consortium name="The Broad Institute Genome Sequencing Center for Infectious Disease"/>
            <person name="Wu L."/>
            <person name="Ma J."/>
        </authorList>
    </citation>
    <scope>NUCLEOTIDE SEQUENCE [LARGE SCALE GENOMIC DNA]</scope>
    <source>
        <strain evidence="2">CCUG 56752</strain>
    </source>
</reference>
<name>A0ABW3GRR9_9FLAO</name>
<evidence type="ECO:0000313" key="1">
    <source>
        <dbReference type="EMBL" id="MFD0932767.1"/>
    </source>
</evidence>
<protein>
    <recommendedName>
        <fullName evidence="3">DUF4468 domain-containing protein</fullName>
    </recommendedName>
</protein>
<gene>
    <name evidence="1" type="ORF">ACFQ0R_09200</name>
</gene>
<organism evidence="1 2">
    <name type="scientific">Psychroflexus salinarum</name>
    <dbReference type="NCBI Taxonomy" id="546024"/>
    <lineage>
        <taxon>Bacteria</taxon>
        <taxon>Pseudomonadati</taxon>
        <taxon>Bacteroidota</taxon>
        <taxon>Flavobacteriia</taxon>
        <taxon>Flavobacteriales</taxon>
        <taxon>Flavobacteriaceae</taxon>
        <taxon>Psychroflexus</taxon>
    </lineage>
</organism>
<sequence length="184" mass="21644">MKSLRIIIILFSLSVVSQNVEKIPGIYKTYNEFKNNSPSIKLEGTIKSQDIKLGGFYSEQRIFTEYLLKIKKEKSKMIGKIFGFSDGEEFYIGNDVQTIYDMAFFKVEIIGEKLYYFESLESFGDGSITRNHNIILKSTGEIQKMTKRKMKNLLKSKPELYQKFKKTRNKEDHIKQFLIEYQKK</sequence>
<dbReference type="RefSeq" id="WP_379658076.1">
    <property type="nucleotide sequence ID" value="NZ_JBHTIV010000010.1"/>
</dbReference>
<evidence type="ECO:0000313" key="2">
    <source>
        <dbReference type="Proteomes" id="UP001597049"/>
    </source>
</evidence>
<keyword evidence="2" id="KW-1185">Reference proteome</keyword>
<dbReference type="Proteomes" id="UP001597049">
    <property type="component" value="Unassembled WGS sequence"/>
</dbReference>
<dbReference type="EMBL" id="JBHTIV010000010">
    <property type="protein sequence ID" value="MFD0932767.1"/>
    <property type="molecule type" value="Genomic_DNA"/>
</dbReference>
<accession>A0ABW3GRR9</accession>